<dbReference type="Proteomes" id="UP000199645">
    <property type="component" value="Unassembled WGS sequence"/>
</dbReference>
<dbReference type="AlphaFoldDB" id="A0A1I2B9S4"/>
<dbReference type="EMBL" id="FONV01000002">
    <property type="protein sequence ID" value="SFE52819.1"/>
    <property type="molecule type" value="Genomic_DNA"/>
</dbReference>
<dbReference type="OrthoDB" id="9997279at2"/>
<dbReference type="STRING" id="35752.SAMN05421541_102190"/>
<sequence length="87" mass="9486">MGESITTRLDEPYNQQPETRAAAVRVLTRTGNADLIEILGLDDTPPPPDPVRTGINMGGGSLRCSKCRQRTRADGICRRKTRCGESS</sequence>
<keyword evidence="3" id="KW-1185">Reference proteome</keyword>
<feature type="region of interest" description="Disordered" evidence="1">
    <location>
        <begin position="38"/>
        <end position="57"/>
    </location>
</feature>
<name>A0A1I2B9S4_9ACTN</name>
<gene>
    <name evidence="2" type="ORF">SAMN05421541_102190</name>
</gene>
<evidence type="ECO:0000313" key="2">
    <source>
        <dbReference type="EMBL" id="SFE52819.1"/>
    </source>
</evidence>
<protein>
    <submittedName>
        <fullName evidence="2">Uncharacterized protein</fullName>
    </submittedName>
</protein>
<evidence type="ECO:0000256" key="1">
    <source>
        <dbReference type="SAM" id="MobiDB-lite"/>
    </source>
</evidence>
<reference evidence="2 3" key="1">
    <citation type="submission" date="2016-10" db="EMBL/GenBank/DDBJ databases">
        <authorList>
            <person name="de Groot N.N."/>
        </authorList>
    </citation>
    <scope>NUCLEOTIDE SEQUENCE [LARGE SCALE GENOMIC DNA]</scope>
    <source>
        <strain evidence="2 3">DSM 43019</strain>
    </source>
</reference>
<organism evidence="2 3">
    <name type="scientific">Actinoplanes philippinensis</name>
    <dbReference type="NCBI Taxonomy" id="35752"/>
    <lineage>
        <taxon>Bacteria</taxon>
        <taxon>Bacillati</taxon>
        <taxon>Actinomycetota</taxon>
        <taxon>Actinomycetes</taxon>
        <taxon>Micromonosporales</taxon>
        <taxon>Micromonosporaceae</taxon>
        <taxon>Actinoplanes</taxon>
    </lineage>
</organism>
<accession>A0A1I2B9S4</accession>
<evidence type="ECO:0000313" key="3">
    <source>
        <dbReference type="Proteomes" id="UP000199645"/>
    </source>
</evidence>
<proteinExistence type="predicted"/>
<dbReference type="RefSeq" id="WP_093610290.1">
    <property type="nucleotide sequence ID" value="NZ_BOMT01000016.1"/>
</dbReference>